<dbReference type="EMBL" id="CAICTM010003198">
    <property type="protein sequence ID" value="CAB9531031.1"/>
    <property type="molecule type" value="Genomic_DNA"/>
</dbReference>
<dbReference type="AlphaFoldDB" id="A0A9N8F408"/>
<proteinExistence type="predicted"/>
<sequence length="619" mass="66928">MDGDQAPKDGPFAKEKIPEDEIDLLAPMDPTRDETWRDAPLDTEMGEIPVWNQSRRSNGPPRFASSRHMEAHQGDDDDWSGPRLPSHSLIDSKLMEDPTNYKSVRIELQEAVEDVEEADSNSESAGSIDPDKLEQQIRDGFIKSTLSELAMLNLYDLCWWLFKWPRLLISYLLGALGCKRWFGLDEPDEEKKDYPTVYKEMSVEATKAANANVAAGPQAMQAAPAAQRSTLAATTTAAVAAGIAITAAVMTTRTPGAAPPADSYSRPLCNSSSANDYEVKMGITRLVVHNVTPEEVNANKNNLEEAFRDIFNNQTDACDDEYERFMLGNELVQVENITAGDTPLTLTVWESNVSYIGCPDNNPLFDEGPSPGAPEESANDIDINERFDDFVTRMSPEIAVTIDDTTKKADGPTLTPPQTSTPKTRSTPIVYIDAVDPNNPDVIIESQGTMPEKMEVPNKVNLPVTSNIPENSDRGDETAPNDQEPPVSTNEDHTTAAKANNQPPSTPNLINNQDNLAPSSKDRGINQAPSASNGNNENNPGSTPNTSNNPGNQAPSATNDSTIEAPSITNDTGINKAPSTTNTNSQAPAAQNNPQPTDSNGSAPSFPTVFPSNHDPPSA</sequence>
<feature type="compositionally biased region" description="Polar residues" evidence="1">
    <location>
        <begin position="497"/>
        <end position="518"/>
    </location>
</feature>
<organism evidence="2 3">
    <name type="scientific">Seminavis robusta</name>
    <dbReference type="NCBI Taxonomy" id="568900"/>
    <lineage>
        <taxon>Eukaryota</taxon>
        <taxon>Sar</taxon>
        <taxon>Stramenopiles</taxon>
        <taxon>Ochrophyta</taxon>
        <taxon>Bacillariophyta</taxon>
        <taxon>Bacillariophyceae</taxon>
        <taxon>Bacillariophycidae</taxon>
        <taxon>Naviculales</taxon>
        <taxon>Naviculaceae</taxon>
        <taxon>Seminavis</taxon>
    </lineage>
</organism>
<feature type="region of interest" description="Disordered" evidence="1">
    <location>
        <begin position="440"/>
        <end position="619"/>
    </location>
</feature>
<feature type="compositionally biased region" description="Basic and acidic residues" evidence="1">
    <location>
        <begin position="30"/>
        <end position="40"/>
    </location>
</feature>
<evidence type="ECO:0000313" key="3">
    <source>
        <dbReference type="Proteomes" id="UP001153069"/>
    </source>
</evidence>
<protein>
    <submittedName>
        <fullName evidence="2">Uncharacterized protein</fullName>
    </submittedName>
</protein>
<feature type="compositionally biased region" description="Polar residues" evidence="1">
    <location>
        <begin position="553"/>
        <end position="605"/>
    </location>
</feature>
<dbReference type="Proteomes" id="UP001153069">
    <property type="component" value="Unassembled WGS sequence"/>
</dbReference>
<evidence type="ECO:0000313" key="2">
    <source>
        <dbReference type="EMBL" id="CAB9531031.1"/>
    </source>
</evidence>
<gene>
    <name evidence="2" type="ORF">SEMRO_3200_G345070.1</name>
</gene>
<feature type="compositionally biased region" description="Polar residues" evidence="1">
    <location>
        <begin position="416"/>
        <end position="427"/>
    </location>
</feature>
<feature type="region of interest" description="Disordered" evidence="1">
    <location>
        <begin position="1"/>
        <end position="92"/>
    </location>
</feature>
<feature type="region of interest" description="Disordered" evidence="1">
    <location>
        <begin position="401"/>
        <end position="427"/>
    </location>
</feature>
<feature type="compositionally biased region" description="Basic and acidic residues" evidence="1">
    <location>
        <begin position="1"/>
        <end position="19"/>
    </location>
</feature>
<feature type="compositionally biased region" description="Low complexity" evidence="1">
    <location>
        <begin position="532"/>
        <end position="552"/>
    </location>
</feature>
<reference evidence="2" key="1">
    <citation type="submission" date="2020-06" db="EMBL/GenBank/DDBJ databases">
        <authorList>
            <consortium name="Plant Systems Biology data submission"/>
        </authorList>
    </citation>
    <scope>NUCLEOTIDE SEQUENCE</scope>
    <source>
        <strain evidence="2">D6</strain>
    </source>
</reference>
<keyword evidence="3" id="KW-1185">Reference proteome</keyword>
<accession>A0A9N8F408</accession>
<feature type="non-terminal residue" evidence="2">
    <location>
        <position position="619"/>
    </location>
</feature>
<comment type="caution">
    <text evidence="2">The sequence shown here is derived from an EMBL/GenBank/DDBJ whole genome shotgun (WGS) entry which is preliminary data.</text>
</comment>
<evidence type="ECO:0000256" key="1">
    <source>
        <dbReference type="SAM" id="MobiDB-lite"/>
    </source>
</evidence>
<name>A0A9N8F408_9STRA</name>